<dbReference type="Proteomes" id="UP001302812">
    <property type="component" value="Unassembled WGS sequence"/>
</dbReference>
<proteinExistence type="inferred from homology"/>
<keyword evidence="6" id="KW-0597">Phosphoprotein</keyword>
<accession>A0AAN6QJA3</accession>
<dbReference type="InterPro" id="IPR021625">
    <property type="entry name" value="PI31_Prot_N"/>
</dbReference>
<dbReference type="Pfam" id="PF11566">
    <property type="entry name" value="PI31_Prot_N"/>
    <property type="match status" value="1"/>
</dbReference>
<dbReference type="GeneID" id="89937364"/>
<evidence type="ECO:0000256" key="4">
    <source>
        <dbReference type="ARBA" id="ARBA00022481"/>
    </source>
</evidence>
<evidence type="ECO:0000256" key="6">
    <source>
        <dbReference type="ARBA" id="ARBA00022553"/>
    </source>
</evidence>
<feature type="domain" description="PI31 proteasome regulator N-terminal" evidence="13">
    <location>
        <begin position="27"/>
        <end position="189"/>
    </location>
</feature>
<reference evidence="14" key="1">
    <citation type="journal article" date="2023" name="Mol. Phylogenet. Evol.">
        <title>Genome-scale phylogeny and comparative genomics of the fungal order Sordariales.</title>
        <authorList>
            <person name="Hensen N."/>
            <person name="Bonometti L."/>
            <person name="Westerberg I."/>
            <person name="Brannstrom I.O."/>
            <person name="Guillou S."/>
            <person name="Cros-Aarteil S."/>
            <person name="Calhoun S."/>
            <person name="Haridas S."/>
            <person name="Kuo A."/>
            <person name="Mondo S."/>
            <person name="Pangilinan J."/>
            <person name="Riley R."/>
            <person name="LaButti K."/>
            <person name="Andreopoulos B."/>
            <person name="Lipzen A."/>
            <person name="Chen C."/>
            <person name="Yan M."/>
            <person name="Daum C."/>
            <person name="Ng V."/>
            <person name="Clum A."/>
            <person name="Steindorff A."/>
            <person name="Ohm R.A."/>
            <person name="Martin F."/>
            <person name="Silar P."/>
            <person name="Natvig D.O."/>
            <person name="Lalanne C."/>
            <person name="Gautier V."/>
            <person name="Ament-Velasquez S.L."/>
            <person name="Kruys A."/>
            <person name="Hutchinson M.I."/>
            <person name="Powell A.J."/>
            <person name="Barry K."/>
            <person name="Miller A.N."/>
            <person name="Grigoriev I.V."/>
            <person name="Debuchy R."/>
            <person name="Gladieux P."/>
            <person name="Hiltunen Thoren M."/>
            <person name="Johannesson H."/>
        </authorList>
    </citation>
    <scope>NUCLEOTIDE SEQUENCE</scope>
    <source>
        <strain evidence="14">CBS 508.74</strain>
    </source>
</reference>
<dbReference type="FunFam" id="3.40.1000.30:FF:000006">
    <property type="entry name" value="Chromosome 8, whole genome shotgun sequence"/>
    <property type="match status" value="1"/>
</dbReference>
<dbReference type="Gene3D" id="3.40.1000.30">
    <property type="match status" value="1"/>
</dbReference>
<dbReference type="RefSeq" id="XP_064665976.1">
    <property type="nucleotide sequence ID" value="XM_064813239.1"/>
</dbReference>
<dbReference type="GO" id="GO:0005783">
    <property type="term" value="C:endoplasmic reticulum"/>
    <property type="evidence" value="ECO:0007669"/>
    <property type="project" value="UniProtKB-SubCell"/>
</dbReference>
<comment type="subcellular location">
    <subcellularLocation>
        <location evidence="2">Cytoplasm</location>
    </subcellularLocation>
    <subcellularLocation>
        <location evidence="1">Endoplasmic reticulum</location>
    </subcellularLocation>
</comment>
<keyword evidence="5" id="KW-0963">Cytoplasm</keyword>
<dbReference type="Pfam" id="PF08577">
    <property type="entry name" value="PI31_Prot_C"/>
    <property type="match status" value="1"/>
</dbReference>
<keyword evidence="15" id="KW-1185">Reference proteome</keyword>
<evidence type="ECO:0000256" key="10">
    <source>
        <dbReference type="ARBA" id="ARBA00024805"/>
    </source>
</evidence>
<evidence type="ECO:0000256" key="1">
    <source>
        <dbReference type="ARBA" id="ARBA00004240"/>
    </source>
</evidence>
<sequence length="400" mass="42259">MTTDPLGPAAVLESMANALPTHEQNDTTSDLSSSLDCVSLLAHACMVNLGFRLLGFDEDKKIESECARIAPRLPPQWNNSLSSQSFVYAHTQSSMQFVIRIDRMGAKIELRGLAIGDERIARFDITARDYISSAALPLRITMTADGVEDRSDLQQKLKNVFISEERIKDLASLLKVSIIQRLLPSLQKEGYTEEEAEPAPPRRQPHPLAAHQPPRFPPHLPEPAQPNPYPAPDPLAAPRNNPIPTADFPPPDFEDPYEVNRPPRGPAPAPFGGGFGNLGQDDLYPAGLGPHDPIRGSFTGGFGAGGIGPEGLRRPGGAGRGGGGGRTGGGGGMHPTFDDPLFRGPRGDGGDDDTFGGQIPPGARWDPLGPGGQPPRFGGGRPGGRGGGFGGFGGFGGDII</sequence>
<comment type="similarity">
    <text evidence="3">Belongs to the proteasome inhibitor PI31 family.</text>
</comment>
<dbReference type="GO" id="GO:0004866">
    <property type="term" value="F:endopeptidase inhibitor activity"/>
    <property type="evidence" value="ECO:0007669"/>
    <property type="project" value="InterPro"/>
</dbReference>
<dbReference type="EMBL" id="MU853363">
    <property type="protein sequence ID" value="KAK4108406.1"/>
    <property type="molecule type" value="Genomic_DNA"/>
</dbReference>
<keyword evidence="9" id="KW-0007">Acetylation</keyword>
<comment type="function">
    <text evidence="10">Plays an important role in control of proteasome function. Inhibits the hydrolysis of protein and peptide substrates by the 20S proteasome. Also inhibits the activation of the proteasome by the proteasome regulatory proteins PA700 and PA28.</text>
</comment>
<evidence type="ECO:0000259" key="13">
    <source>
        <dbReference type="Pfam" id="PF11566"/>
    </source>
</evidence>
<evidence type="ECO:0000313" key="15">
    <source>
        <dbReference type="Proteomes" id="UP001302812"/>
    </source>
</evidence>
<keyword evidence="7" id="KW-0256">Endoplasmic reticulum</keyword>
<feature type="domain" description="PI31 proteasome regulator C-terminal" evidence="12">
    <location>
        <begin position="279"/>
        <end position="370"/>
    </location>
</feature>
<protein>
    <recommendedName>
        <fullName evidence="16">Proteasome inhibitor PI31 subunit</fullName>
    </recommendedName>
</protein>
<dbReference type="GO" id="GO:0000502">
    <property type="term" value="C:proteasome complex"/>
    <property type="evidence" value="ECO:0007669"/>
    <property type="project" value="UniProtKB-KW"/>
</dbReference>
<dbReference type="InterPro" id="IPR013886">
    <property type="entry name" value="PI31_Prot_C"/>
</dbReference>
<evidence type="ECO:0000256" key="7">
    <source>
        <dbReference type="ARBA" id="ARBA00022824"/>
    </source>
</evidence>
<dbReference type="AlphaFoldDB" id="A0AAN6QJA3"/>
<feature type="compositionally biased region" description="Pro residues" evidence="11">
    <location>
        <begin position="214"/>
        <end position="235"/>
    </location>
</feature>
<name>A0AAN6QJA3_9PEZI</name>
<evidence type="ECO:0000256" key="8">
    <source>
        <dbReference type="ARBA" id="ARBA00022942"/>
    </source>
</evidence>
<evidence type="ECO:0000313" key="14">
    <source>
        <dbReference type="EMBL" id="KAK4108406.1"/>
    </source>
</evidence>
<dbReference type="GO" id="GO:0043161">
    <property type="term" value="P:proteasome-mediated ubiquitin-dependent protein catabolic process"/>
    <property type="evidence" value="ECO:0007669"/>
    <property type="project" value="InterPro"/>
</dbReference>
<feature type="region of interest" description="Disordered" evidence="11">
    <location>
        <begin position="189"/>
        <end position="400"/>
    </location>
</feature>
<evidence type="ECO:0000256" key="3">
    <source>
        <dbReference type="ARBA" id="ARBA00006405"/>
    </source>
</evidence>
<dbReference type="PANTHER" id="PTHR13266">
    <property type="entry name" value="PROTEASOME INHIBITOR"/>
    <property type="match status" value="1"/>
</dbReference>
<organism evidence="14 15">
    <name type="scientific">Canariomyces notabilis</name>
    <dbReference type="NCBI Taxonomy" id="2074819"/>
    <lineage>
        <taxon>Eukaryota</taxon>
        <taxon>Fungi</taxon>
        <taxon>Dikarya</taxon>
        <taxon>Ascomycota</taxon>
        <taxon>Pezizomycotina</taxon>
        <taxon>Sordariomycetes</taxon>
        <taxon>Sordariomycetidae</taxon>
        <taxon>Sordariales</taxon>
        <taxon>Chaetomiaceae</taxon>
        <taxon>Canariomyces</taxon>
    </lineage>
</organism>
<keyword evidence="8" id="KW-0647">Proteasome</keyword>
<evidence type="ECO:0008006" key="16">
    <source>
        <dbReference type="Google" id="ProtNLM"/>
    </source>
</evidence>
<feature type="compositionally biased region" description="Basic and acidic residues" evidence="11">
    <location>
        <begin position="336"/>
        <end position="349"/>
    </location>
</feature>
<comment type="caution">
    <text evidence="14">The sequence shown here is derived from an EMBL/GenBank/DDBJ whole genome shotgun (WGS) entry which is preliminary data.</text>
</comment>
<evidence type="ECO:0000256" key="9">
    <source>
        <dbReference type="ARBA" id="ARBA00022990"/>
    </source>
</evidence>
<dbReference type="GO" id="GO:0070628">
    <property type="term" value="F:proteasome binding"/>
    <property type="evidence" value="ECO:0007669"/>
    <property type="project" value="InterPro"/>
</dbReference>
<feature type="compositionally biased region" description="Gly residues" evidence="11">
    <location>
        <begin position="298"/>
        <end position="333"/>
    </location>
</feature>
<evidence type="ECO:0000256" key="5">
    <source>
        <dbReference type="ARBA" id="ARBA00022490"/>
    </source>
</evidence>
<keyword evidence="4" id="KW-0488">Methylation</keyword>
<dbReference type="InterPro" id="IPR045128">
    <property type="entry name" value="PI31-like"/>
</dbReference>
<evidence type="ECO:0000256" key="2">
    <source>
        <dbReference type="ARBA" id="ARBA00004496"/>
    </source>
</evidence>
<gene>
    <name evidence="14" type="ORF">N656DRAFT_761399</name>
</gene>
<reference evidence="14" key="2">
    <citation type="submission" date="2023-05" db="EMBL/GenBank/DDBJ databases">
        <authorList>
            <consortium name="Lawrence Berkeley National Laboratory"/>
            <person name="Steindorff A."/>
            <person name="Hensen N."/>
            <person name="Bonometti L."/>
            <person name="Westerberg I."/>
            <person name="Brannstrom I.O."/>
            <person name="Guillou S."/>
            <person name="Cros-Aarteil S."/>
            <person name="Calhoun S."/>
            <person name="Haridas S."/>
            <person name="Kuo A."/>
            <person name="Mondo S."/>
            <person name="Pangilinan J."/>
            <person name="Riley R."/>
            <person name="Labutti K."/>
            <person name="Andreopoulos B."/>
            <person name="Lipzen A."/>
            <person name="Chen C."/>
            <person name="Yanf M."/>
            <person name="Daum C."/>
            <person name="Ng V."/>
            <person name="Clum A."/>
            <person name="Ohm R."/>
            <person name="Martin F."/>
            <person name="Silar P."/>
            <person name="Natvig D."/>
            <person name="Lalanne C."/>
            <person name="Gautier V."/>
            <person name="Ament-Velasquez S.L."/>
            <person name="Kruys A."/>
            <person name="Hutchinson M.I."/>
            <person name="Powell A.J."/>
            <person name="Barry K."/>
            <person name="Miller A.N."/>
            <person name="Grigoriev I.V."/>
            <person name="Debuchy R."/>
            <person name="Gladieux P."/>
            <person name="Thoren M.H."/>
            <person name="Johannesson H."/>
        </authorList>
    </citation>
    <scope>NUCLEOTIDE SEQUENCE</scope>
    <source>
        <strain evidence="14">CBS 508.74</strain>
    </source>
</reference>
<feature type="compositionally biased region" description="Gly residues" evidence="11">
    <location>
        <begin position="377"/>
        <end position="400"/>
    </location>
</feature>
<dbReference type="PANTHER" id="PTHR13266:SF1">
    <property type="entry name" value="PROTEASOME INHIBITOR PI31 SUBUNIT"/>
    <property type="match status" value="1"/>
</dbReference>
<evidence type="ECO:0000259" key="12">
    <source>
        <dbReference type="Pfam" id="PF08577"/>
    </source>
</evidence>
<evidence type="ECO:0000256" key="11">
    <source>
        <dbReference type="SAM" id="MobiDB-lite"/>
    </source>
</evidence>